<proteinExistence type="predicted"/>
<feature type="region of interest" description="Disordered" evidence="1">
    <location>
        <begin position="154"/>
        <end position="195"/>
    </location>
</feature>
<dbReference type="EMBL" id="CAXITT010000270">
    <property type="protein sequence ID" value="CAL1537660.1"/>
    <property type="molecule type" value="Genomic_DNA"/>
</dbReference>
<comment type="caution">
    <text evidence="2">The sequence shown here is derived from an EMBL/GenBank/DDBJ whole genome shotgun (WGS) entry which is preliminary data.</text>
</comment>
<feature type="compositionally biased region" description="Low complexity" evidence="1">
    <location>
        <begin position="154"/>
        <end position="176"/>
    </location>
</feature>
<organism evidence="2 3">
    <name type="scientific">Lymnaea stagnalis</name>
    <name type="common">Great pond snail</name>
    <name type="synonym">Helix stagnalis</name>
    <dbReference type="NCBI Taxonomy" id="6523"/>
    <lineage>
        <taxon>Eukaryota</taxon>
        <taxon>Metazoa</taxon>
        <taxon>Spiralia</taxon>
        <taxon>Lophotrochozoa</taxon>
        <taxon>Mollusca</taxon>
        <taxon>Gastropoda</taxon>
        <taxon>Heterobranchia</taxon>
        <taxon>Euthyneura</taxon>
        <taxon>Panpulmonata</taxon>
        <taxon>Hygrophila</taxon>
        <taxon>Lymnaeoidea</taxon>
        <taxon>Lymnaeidae</taxon>
        <taxon>Lymnaea</taxon>
    </lineage>
</organism>
<evidence type="ECO:0000313" key="2">
    <source>
        <dbReference type="EMBL" id="CAL1537660.1"/>
    </source>
</evidence>
<feature type="compositionally biased region" description="Basic and acidic residues" evidence="1">
    <location>
        <begin position="177"/>
        <end position="191"/>
    </location>
</feature>
<gene>
    <name evidence="2" type="ORF">GSLYS_00011562001</name>
</gene>
<feature type="region of interest" description="Disordered" evidence="1">
    <location>
        <begin position="230"/>
        <end position="275"/>
    </location>
</feature>
<name>A0AAV2HW35_LYMST</name>
<evidence type="ECO:0000256" key="1">
    <source>
        <dbReference type="SAM" id="MobiDB-lite"/>
    </source>
</evidence>
<keyword evidence="3" id="KW-1185">Reference proteome</keyword>
<evidence type="ECO:0000313" key="3">
    <source>
        <dbReference type="Proteomes" id="UP001497497"/>
    </source>
</evidence>
<sequence>MAEAKAEFPTSFTCKIIKDLQLQLQQLFSDLDLKAEEVRLFQNPFEADVASHPNKLNLEVTELQANDLLRDKFKEGLLQGATGRINAPLQVQSLDDADSEPSPANGAVGKLPPRTSMQGDTKLTIAGAGFGEDGNRITRRDNLSLFLTTHLSSSTSSINSVGGSSSPRTLSASSDSAMDKKSSRKQARDASPEISRGAPRLVNFFKRKIQAKRGKKETAVKEIYISPEVNDKWASRSGNNSRTSSGSTTYSNPRESSPNLLVVHDMNSEYNPEYS</sequence>
<protein>
    <submittedName>
        <fullName evidence="2">Uncharacterized protein</fullName>
    </submittedName>
</protein>
<dbReference type="Proteomes" id="UP001497497">
    <property type="component" value="Unassembled WGS sequence"/>
</dbReference>
<feature type="compositionally biased region" description="Low complexity" evidence="1">
    <location>
        <begin position="235"/>
        <end position="252"/>
    </location>
</feature>
<reference evidence="2 3" key="1">
    <citation type="submission" date="2024-04" db="EMBL/GenBank/DDBJ databases">
        <authorList>
            <consortium name="Genoscope - CEA"/>
            <person name="William W."/>
        </authorList>
    </citation>
    <scope>NUCLEOTIDE SEQUENCE [LARGE SCALE GENOMIC DNA]</scope>
</reference>
<dbReference type="AlphaFoldDB" id="A0AAV2HW35"/>
<accession>A0AAV2HW35</accession>
<feature type="region of interest" description="Disordered" evidence="1">
    <location>
        <begin position="94"/>
        <end position="120"/>
    </location>
</feature>